<sequence>MSQEQPRRTQPAQGEPIKYGDVFNVQGELACEPVAPQDAAMMQSAENQIIGQTQRGGPAAVMQSAAARNETAGLVGHRDVSDVPADQGVAVTETDLTGHRIVTESVGGQVVGSYETAAPVSTTALPTGGMYGDAFTIGDALEATAMTAGGKPVDQSDAAAIQAAEARATGLNEVLPGGVGAEAQSAATANTRLMREENKIKLRDVLSDATTKLPGDKVVTREDADRVAGAEMRNRPDVSTHTQGVAANVAAAARLNQDVQF</sequence>
<dbReference type="Pfam" id="PF04927">
    <property type="entry name" value="SMP"/>
    <property type="match status" value="3"/>
</dbReference>
<feature type="domain" description="SMP" evidence="3">
    <location>
        <begin position="200"/>
        <end position="258"/>
    </location>
</feature>
<dbReference type="Proteomes" id="UP000504607">
    <property type="component" value="Chromosome 3"/>
</dbReference>
<name>A0A6I9QZ35_ELAGV</name>
<dbReference type="InParanoid" id="A0A6I9QZ35"/>
<organism evidence="4 5">
    <name type="scientific">Elaeis guineensis var. tenera</name>
    <name type="common">Oil palm</name>
    <dbReference type="NCBI Taxonomy" id="51953"/>
    <lineage>
        <taxon>Eukaryota</taxon>
        <taxon>Viridiplantae</taxon>
        <taxon>Streptophyta</taxon>
        <taxon>Embryophyta</taxon>
        <taxon>Tracheophyta</taxon>
        <taxon>Spermatophyta</taxon>
        <taxon>Magnoliopsida</taxon>
        <taxon>Liliopsida</taxon>
        <taxon>Arecaceae</taxon>
        <taxon>Arecoideae</taxon>
        <taxon>Cocoseae</taxon>
        <taxon>Elaeidinae</taxon>
        <taxon>Elaeis</taxon>
    </lineage>
</organism>
<gene>
    <name evidence="5" type="primary">LOC105042294</name>
</gene>
<comment type="similarity">
    <text evidence="1">Belongs to the LEA type SMP family.</text>
</comment>
<evidence type="ECO:0000256" key="1">
    <source>
        <dbReference type="ARBA" id="ARBA00010733"/>
    </source>
</evidence>
<dbReference type="GeneID" id="105042294"/>
<evidence type="ECO:0000313" key="5">
    <source>
        <dbReference type="RefSeq" id="XP_010917736.1"/>
    </source>
</evidence>
<keyword evidence="2" id="KW-0677">Repeat</keyword>
<dbReference type="RefSeq" id="XP_010917736.1">
    <property type="nucleotide sequence ID" value="XM_010919434.3"/>
</dbReference>
<protein>
    <submittedName>
        <fullName evidence="5">Late embryogenesis abundant protein D-34</fullName>
    </submittedName>
</protein>
<proteinExistence type="inferred from homology"/>
<keyword evidence="4" id="KW-1185">Reference proteome</keyword>
<dbReference type="PANTHER" id="PTHR31174">
    <property type="entry name" value="SEED MATURATION FAMILY PROTEIN"/>
    <property type="match status" value="1"/>
</dbReference>
<dbReference type="FunCoup" id="A0A6I9QZ35">
    <property type="interactions" value="2921"/>
</dbReference>
<dbReference type="InterPro" id="IPR042971">
    <property type="entry name" value="LEA_SMP"/>
</dbReference>
<reference evidence="5" key="1">
    <citation type="submission" date="2025-08" db="UniProtKB">
        <authorList>
            <consortium name="RefSeq"/>
        </authorList>
    </citation>
    <scope>IDENTIFICATION</scope>
</reference>
<dbReference type="KEGG" id="egu:105042294"/>
<dbReference type="InterPro" id="IPR007011">
    <property type="entry name" value="LEA_SMP_dom"/>
</dbReference>
<dbReference type="OrthoDB" id="2014755at2759"/>
<feature type="domain" description="SMP" evidence="3">
    <location>
        <begin position="136"/>
        <end position="192"/>
    </location>
</feature>
<evidence type="ECO:0000256" key="2">
    <source>
        <dbReference type="ARBA" id="ARBA00022737"/>
    </source>
</evidence>
<evidence type="ECO:0000259" key="3">
    <source>
        <dbReference type="Pfam" id="PF04927"/>
    </source>
</evidence>
<dbReference type="PANTHER" id="PTHR31174:SF7">
    <property type="entry name" value="LATE EMBRYOGENESIS ABUNDANT PROTEIN 31-RELATED"/>
    <property type="match status" value="1"/>
</dbReference>
<accession>A0A6I9QZ35</accession>
<feature type="domain" description="SMP" evidence="3">
    <location>
        <begin position="17"/>
        <end position="71"/>
    </location>
</feature>
<dbReference type="AlphaFoldDB" id="A0A6I9QZ35"/>
<evidence type="ECO:0000313" key="4">
    <source>
        <dbReference type="Proteomes" id="UP000504607"/>
    </source>
</evidence>